<feature type="transmembrane region" description="Helical" evidence="4">
    <location>
        <begin position="498"/>
        <end position="517"/>
    </location>
</feature>
<comment type="caution">
    <text evidence="6">The sequence shown here is derived from an EMBL/GenBank/DDBJ whole genome shotgun (WGS) entry which is preliminary data.</text>
</comment>
<name>A0ABQ3GX23_9NEIS</name>
<feature type="transmembrane region" description="Helical" evidence="4">
    <location>
        <begin position="1134"/>
        <end position="1155"/>
    </location>
</feature>
<dbReference type="EMBL" id="BMYO01000001">
    <property type="protein sequence ID" value="GHD56895.1"/>
    <property type="molecule type" value="Genomic_DNA"/>
</dbReference>
<dbReference type="InterPro" id="IPR006162">
    <property type="entry name" value="Ppantetheine_attach_site"/>
</dbReference>
<dbReference type="CDD" id="cd05930">
    <property type="entry name" value="A_NRPS"/>
    <property type="match status" value="1"/>
</dbReference>
<gene>
    <name evidence="6" type="ORF">GCM10007350_04760</name>
</gene>
<dbReference type="InterPro" id="IPR042099">
    <property type="entry name" value="ANL_N_sf"/>
</dbReference>
<dbReference type="InterPro" id="IPR011004">
    <property type="entry name" value="Trimer_LpxA-like_sf"/>
</dbReference>
<keyword evidence="2" id="KW-0597">Phosphoprotein</keyword>
<dbReference type="SUPFAM" id="SSF51161">
    <property type="entry name" value="Trimeric LpxA-like enzymes"/>
    <property type="match status" value="3"/>
</dbReference>
<evidence type="ECO:0000313" key="6">
    <source>
        <dbReference type="EMBL" id="GHD56895.1"/>
    </source>
</evidence>
<feature type="compositionally biased region" description="Polar residues" evidence="3">
    <location>
        <begin position="1354"/>
        <end position="1373"/>
    </location>
</feature>
<keyword evidence="1" id="KW-0596">Phosphopantetheine</keyword>
<feature type="transmembrane region" description="Helical" evidence="4">
    <location>
        <begin position="922"/>
        <end position="955"/>
    </location>
</feature>
<feature type="transmembrane region" description="Helical" evidence="4">
    <location>
        <begin position="1167"/>
        <end position="1193"/>
    </location>
</feature>
<sequence length="1373" mass="147556">MLPLAKGPHLHRKLHETQTMKPEFDQAVHAAWHARGPQRPELLCDETLPDLLETTAARHPDKIALICDDRQLNYAELDRLSALAAHHLLETGLEPGRIVGLWLPRGIDLLVMQAAITKAGGAWLPFDADTPVDRIQTCLEDADAAGLVSCDALMPQLASLGLPVWTAEALQRRVDGTLRRRNGHTPEHTAYVIYTSGSTGKPKGIAISQRSICHFLRSENAVLGVRGDDKVYQGFSVAFDMSFEEIWISYLVGATLWLAPKAIVADPDALPAALQKHGITVLHCVPTLLALFSHDVPNLRIINLGGEMCPDTLVERFATPERQLFNTYGPTEATVSASLALLKRGSPVTIGKPLPNYGLLVINEAGDIVAPGETGELCITGPGVAAGYLGRPELTAEKFVTPVWGERMYRTGDLARIDEAGQVHCLGRADDQVKVRGFRVELGEIEAALAEQPNVGTVAVSLKPVAGIDQLVAYLVADGPLGSRIDAGALRQALREKLPPYMLPALFVTLPAMPRLLSGKIDRKALKALPVTFEARSGESDEPSGEVETALFAALGQLFPGQPLRFADDFFADLGGHSLLAARLISALRKAPQLATASVQDVYQHRTLGAIAAALSAKGTTQAGPTRTPRRLTTRPLARALCGAAQLAALPVLIGLRMLMWLVPFLVYHVMTGGPGDSVPLAVLTAIGAYIAANVLSFAVPVAAKWLLLGRVRPGRYPLWGGFYFRWWLADRLTDLPPKHLLSNSPLHRAYLRLMGAKIGFDAQLGAINVRAPDLLHIGAGASVGASVNLENVRVDGEELVVGSIVIGERGYVGSYCAMHEDCVVGTAARLDGLSALPPGGHVPAGEVWQGSPARRTGTVDANRLPPRPAHGRGAAAFELVLHFVCAALVSAVFFLPVFPSFMLIDVVDGNWLDLTQNHAPAVLTFAFYLLLALPASAVLVAMTACVGAALRWLVLGRLKPGRWSVHSALYHRKWIANLVQESSLAVLHGLYATVYAPWWYRMLGAKVGRNAEISTAMGVVPDMLTLGDETFIADAVMLGDEEIDQGWMSIKPTVIGHRSFVGNGAYVPDGTVLPSGVLVGVQSRAPAEPRSGDTWMGSPPMLLPAREQTQGFPDSLTFHPPVWRRIARGAIEALRIVLPTSVIIAAGYLMVTIVEPYAELNHWGTVTGLLCLFGLLYGIGTFAFVAALKWLLIGRYRPRAVSMWTPFVWTSEAITNVYESIAVPNFVNYLRGTPWLPWAFRALGARVGRNVWLDTTDMTEFDCVELGDGVVLGAACGPQTHLFEDRVMKIGHVRIGAGVHVGTRCTVLYNGSVGADAELGPLTLVSKGEDIPAGTRWMGSPAGPWPSGAVQFAPQTTAATPRPQAQQEPACA</sequence>
<feature type="transmembrane region" description="Helical" evidence="4">
    <location>
        <begin position="683"/>
        <end position="708"/>
    </location>
</feature>
<feature type="transmembrane region" description="Helical" evidence="4">
    <location>
        <begin position="637"/>
        <end position="663"/>
    </location>
</feature>
<feature type="region of interest" description="Disordered" evidence="3">
    <location>
        <begin position="1340"/>
        <end position="1373"/>
    </location>
</feature>
<dbReference type="Pfam" id="PF00550">
    <property type="entry name" value="PP-binding"/>
    <property type="match status" value="1"/>
</dbReference>
<evidence type="ECO:0000256" key="4">
    <source>
        <dbReference type="SAM" id="Phobius"/>
    </source>
</evidence>
<dbReference type="InterPro" id="IPR045851">
    <property type="entry name" value="AMP-bd_C_sf"/>
</dbReference>
<dbReference type="Gene3D" id="1.10.1200.10">
    <property type="entry name" value="ACP-like"/>
    <property type="match status" value="1"/>
</dbReference>
<evidence type="ECO:0000256" key="1">
    <source>
        <dbReference type="ARBA" id="ARBA00022450"/>
    </source>
</evidence>
<organism evidence="6 7">
    <name type="scientific">Jeongeupia chitinilytica</name>
    <dbReference type="NCBI Taxonomy" id="1041641"/>
    <lineage>
        <taxon>Bacteria</taxon>
        <taxon>Pseudomonadati</taxon>
        <taxon>Pseudomonadota</taxon>
        <taxon>Betaproteobacteria</taxon>
        <taxon>Neisseriales</taxon>
        <taxon>Chitinibacteraceae</taxon>
        <taxon>Jeongeupia</taxon>
    </lineage>
</organism>
<keyword evidence="4" id="KW-1133">Transmembrane helix</keyword>
<keyword evidence="7" id="KW-1185">Reference proteome</keyword>
<dbReference type="PANTHER" id="PTHR45527:SF1">
    <property type="entry name" value="FATTY ACID SYNTHASE"/>
    <property type="match status" value="1"/>
</dbReference>
<keyword evidence="4" id="KW-0812">Transmembrane</keyword>
<dbReference type="InterPro" id="IPR025110">
    <property type="entry name" value="AMP-bd_C"/>
</dbReference>
<protein>
    <submittedName>
        <fullName evidence="6">Peptide synthetase</fullName>
    </submittedName>
</protein>
<feature type="transmembrane region" description="Helical" evidence="4">
    <location>
        <begin position="880"/>
        <end position="902"/>
    </location>
</feature>
<reference evidence="7" key="1">
    <citation type="journal article" date="2019" name="Int. J. Syst. Evol. Microbiol.">
        <title>The Global Catalogue of Microorganisms (GCM) 10K type strain sequencing project: providing services to taxonomists for standard genome sequencing and annotation.</title>
        <authorList>
            <consortium name="The Broad Institute Genomics Platform"/>
            <consortium name="The Broad Institute Genome Sequencing Center for Infectious Disease"/>
            <person name="Wu L."/>
            <person name="Ma J."/>
        </authorList>
    </citation>
    <scope>NUCLEOTIDE SEQUENCE [LARGE SCALE GENOMIC DNA]</scope>
    <source>
        <strain evidence="7">KCTC 23701</strain>
    </source>
</reference>
<dbReference type="Gene3D" id="2.160.10.10">
    <property type="entry name" value="Hexapeptide repeat proteins"/>
    <property type="match status" value="3"/>
</dbReference>
<dbReference type="PROSITE" id="PS00455">
    <property type="entry name" value="AMP_BINDING"/>
    <property type="match status" value="1"/>
</dbReference>
<evidence type="ECO:0000259" key="5">
    <source>
        <dbReference type="PROSITE" id="PS50075"/>
    </source>
</evidence>
<dbReference type="PROSITE" id="PS50075">
    <property type="entry name" value="CARRIER"/>
    <property type="match status" value="1"/>
</dbReference>
<dbReference type="PANTHER" id="PTHR45527">
    <property type="entry name" value="NONRIBOSOMAL PEPTIDE SYNTHETASE"/>
    <property type="match status" value="1"/>
</dbReference>
<evidence type="ECO:0000256" key="3">
    <source>
        <dbReference type="SAM" id="MobiDB-lite"/>
    </source>
</evidence>
<dbReference type="Pfam" id="PF00501">
    <property type="entry name" value="AMP-binding"/>
    <property type="match status" value="1"/>
</dbReference>
<evidence type="ECO:0000256" key="2">
    <source>
        <dbReference type="ARBA" id="ARBA00022553"/>
    </source>
</evidence>
<dbReference type="PROSITE" id="PS00012">
    <property type="entry name" value="PHOSPHOPANTETHEINE"/>
    <property type="match status" value="1"/>
</dbReference>
<dbReference type="InterPro" id="IPR020845">
    <property type="entry name" value="AMP-binding_CS"/>
</dbReference>
<proteinExistence type="predicted"/>
<dbReference type="InterPro" id="IPR012728">
    <property type="entry name" value="Pls/PosA_C"/>
</dbReference>
<feature type="domain" description="Carrier" evidence="5">
    <location>
        <begin position="542"/>
        <end position="619"/>
    </location>
</feature>
<keyword evidence="4" id="KW-0472">Membrane</keyword>
<accession>A0ABQ3GX23</accession>
<dbReference type="NCBIfam" id="TIGR01733">
    <property type="entry name" value="AA-adenyl-dom"/>
    <property type="match status" value="1"/>
</dbReference>
<dbReference type="SUPFAM" id="SSF56801">
    <property type="entry name" value="Acetyl-CoA synthetase-like"/>
    <property type="match status" value="1"/>
</dbReference>
<dbReference type="InterPro" id="IPR036736">
    <property type="entry name" value="ACP-like_sf"/>
</dbReference>
<dbReference type="NCBIfam" id="TIGR02353">
    <property type="entry name" value="NRPS_term_dom"/>
    <property type="match status" value="1"/>
</dbReference>
<evidence type="ECO:0000313" key="7">
    <source>
        <dbReference type="Proteomes" id="UP000604737"/>
    </source>
</evidence>
<dbReference type="InterPro" id="IPR010071">
    <property type="entry name" value="AA_adenyl_dom"/>
</dbReference>
<dbReference type="Pfam" id="PF13193">
    <property type="entry name" value="AMP-binding_C"/>
    <property type="match status" value="1"/>
</dbReference>
<dbReference type="InterPro" id="IPR009081">
    <property type="entry name" value="PP-bd_ACP"/>
</dbReference>
<dbReference type="Gene3D" id="3.30.300.30">
    <property type="match status" value="1"/>
</dbReference>
<dbReference type="Proteomes" id="UP000604737">
    <property type="component" value="Unassembled WGS sequence"/>
</dbReference>
<dbReference type="Gene3D" id="3.40.50.12780">
    <property type="entry name" value="N-terminal domain of ligase-like"/>
    <property type="match status" value="1"/>
</dbReference>
<dbReference type="InterPro" id="IPR000873">
    <property type="entry name" value="AMP-dep_synth/lig_dom"/>
</dbReference>
<dbReference type="SUPFAM" id="SSF47336">
    <property type="entry name" value="ACP-like"/>
    <property type="match status" value="1"/>
</dbReference>